<evidence type="ECO:0000256" key="2">
    <source>
        <dbReference type="ARBA" id="ARBA00023015"/>
    </source>
</evidence>
<protein>
    <recommendedName>
        <fullName evidence="4">NOT2/NOT3/NOT5 C-terminal domain-containing protein</fullName>
    </recommendedName>
</protein>
<sequence length="336" mass="37904">AINNFKTINKPQNYASKATPLVPQQQAVINPPAMPPTTTLPNQQNNLQYQLTQSQIMSQNQLNQIQLNNQLNNQNQLNTQNQLNNQQNINQNNLLTPDKYALFGLIDVIRQNDPQEGSSLVSMGLDLTGLGLNLNSLEPLNATFMSPFSTEPTQGSEPVFSLPQCYYLPQQSPSILQKIPSFSEETLFYIFYAQPREKAQEAAAQELYQRGWRFHKELRLWLTKDQTTSQQSNPEVTKGQGFERGVYLFFDPSSWTRVKKDWVLHYDQLEERAVLDTNALNLNTNNNIIASEKNRFMDPNLNSQQQSMWVGAGGKSQSIATSTTTAGGNINNNAFA</sequence>
<accession>A0AAD5XRY0</accession>
<name>A0AAD5XRY0_9FUNG</name>
<feature type="non-terminal residue" evidence="5">
    <location>
        <position position="1"/>
    </location>
</feature>
<feature type="domain" description="NOT2/NOT3/NOT5 C-terminal" evidence="4">
    <location>
        <begin position="142"/>
        <end position="269"/>
    </location>
</feature>
<keyword evidence="3" id="KW-0804">Transcription</keyword>
<dbReference type="EMBL" id="JADGJW010001875">
    <property type="protein sequence ID" value="KAJ3200581.1"/>
    <property type="molecule type" value="Genomic_DNA"/>
</dbReference>
<evidence type="ECO:0000313" key="5">
    <source>
        <dbReference type="EMBL" id="KAJ3200581.1"/>
    </source>
</evidence>
<reference evidence="5" key="1">
    <citation type="submission" date="2020-05" db="EMBL/GenBank/DDBJ databases">
        <title>Phylogenomic resolution of chytrid fungi.</title>
        <authorList>
            <person name="Stajich J.E."/>
            <person name="Amses K."/>
            <person name="Simmons R."/>
            <person name="Seto K."/>
            <person name="Myers J."/>
            <person name="Bonds A."/>
            <person name="Quandt C.A."/>
            <person name="Barry K."/>
            <person name="Liu P."/>
            <person name="Grigoriev I."/>
            <person name="Longcore J.E."/>
            <person name="James T.Y."/>
        </authorList>
    </citation>
    <scope>NUCLEOTIDE SEQUENCE</scope>
    <source>
        <strain evidence="5">JEL0476</strain>
    </source>
</reference>
<feature type="non-terminal residue" evidence="5">
    <location>
        <position position="336"/>
    </location>
</feature>
<dbReference type="InterPro" id="IPR007282">
    <property type="entry name" value="NOT2/3/5_C"/>
</dbReference>
<comment type="similarity">
    <text evidence="1">Belongs to the CNOT2/3/5 family.</text>
</comment>
<dbReference type="GO" id="GO:0006355">
    <property type="term" value="P:regulation of DNA-templated transcription"/>
    <property type="evidence" value="ECO:0007669"/>
    <property type="project" value="InterPro"/>
</dbReference>
<evidence type="ECO:0000259" key="4">
    <source>
        <dbReference type="Pfam" id="PF04153"/>
    </source>
</evidence>
<dbReference type="InterPro" id="IPR040168">
    <property type="entry name" value="Not2/3/5"/>
</dbReference>
<dbReference type="InterPro" id="IPR038635">
    <property type="entry name" value="CCR4-NOT_su2/3/5_C_sf"/>
</dbReference>
<comment type="caution">
    <text evidence="5">The sequence shown here is derived from an EMBL/GenBank/DDBJ whole genome shotgun (WGS) entry which is preliminary data.</text>
</comment>
<dbReference type="GO" id="GO:0000289">
    <property type="term" value="P:nuclear-transcribed mRNA poly(A) tail shortening"/>
    <property type="evidence" value="ECO:0007669"/>
    <property type="project" value="UniProtKB-ARBA"/>
</dbReference>
<keyword evidence="2" id="KW-0805">Transcription regulation</keyword>
<evidence type="ECO:0000313" key="6">
    <source>
        <dbReference type="Proteomes" id="UP001211065"/>
    </source>
</evidence>
<dbReference type="GO" id="GO:0030015">
    <property type="term" value="C:CCR4-NOT core complex"/>
    <property type="evidence" value="ECO:0007669"/>
    <property type="project" value="InterPro"/>
</dbReference>
<keyword evidence="6" id="KW-1185">Reference proteome</keyword>
<gene>
    <name evidence="5" type="ORF">HK099_002598</name>
</gene>
<dbReference type="Proteomes" id="UP001211065">
    <property type="component" value="Unassembled WGS sequence"/>
</dbReference>
<dbReference type="AlphaFoldDB" id="A0AAD5XRY0"/>
<dbReference type="PANTHER" id="PTHR23326">
    <property type="entry name" value="CCR4 NOT-RELATED"/>
    <property type="match status" value="1"/>
</dbReference>
<evidence type="ECO:0000256" key="3">
    <source>
        <dbReference type="ARBA" id="ARBA00023163"/>
    </source>
</evidence>
<proteinExistence type="inferred from homology"/>
<organism evidence="5 6">
    <name type="scientific">Clydaea vesicula</name>
    <dbReference type="NCBI Taxonomy" id="447962"/>
    <lineage>
        <taxon>Eukaryota</taxon>
        <taxon>Fungi</taxon>
        <taxon>Fungi incertae sedis</taxon>
        <taxon>Chytridiomycota</taxon>
        <taxon>Chytridiomycota incertae sedis</taxon>
        <taxon>Chytridiomycetes</taxon>
        <taxon>Lobulomycetales</taxon>
        <taxon>Lobulomycetaceae</taxon>
        <taxon>Clydaea</taxon>
    </lineage>
</organism>
<dbReference type="Gene3D" id="2.30.30.1020">
    <property type="entry name" value="CCR4-NOT complex subunit 2/3/5, C-terminal domain"/>
    <property type="match status" value="1"/>
</dbReference>
<evidence type="ECO:0000256" key="1">
    <source>
        <dbReference type="ARBA" id="ARBA00007682"/>
    </source>
</evidence>
<dbReference type="Pfam" id="PF04153">
    <property type="entry name" value="NOT2_3_5_C"/>
    <property type="match status" value="1"/>
</dbReference>